<keyword evidence="4 5" id="KW-0472">Membrane</keyword>
<protein>
    <submittedName>
        <fullName evidence="7">Lipopolysaccharide assembly protein LapA domain-containing protein</fullName>
    </submittedName>
</protein>
<keyword evidence="1" id="KW-1003">Cell membrane</keyword>
<comment type="caution">
    <text evidence="7">The sequence shown here is derived from an EMBL/GenBank/DDBJ whole genome shotgun (WGS) entry which is preliminary data.</text>
</comment>
<evidence type="ECO:0000256" key="5">
    <source>
        <dbReference type="SAM" id="Phobius"/>
    </source>
</evidence>
<dbReference type="Proteomes" id="UP001225596">
    <property type="component" value="Unassembled WGS sequence"/>
</dbReference>
<feature type="domain" description="Lipopolysaccharide assembly protein A" evidence="6">
    <location>
        <begin position="22"/>
        <end position="85"/>
    </location>
</feature>
<feature type="transmembrane region" description="Helical" evidence="5">
    <location>
        <begin position="41"/>
        <end position="65"/>
    </location>
</feature>
<evidence type="ECO:0000256" key="2">
    <source>
        <dbReference type="ARBA" id="ARBA00022692"/>
    </source>
</evidence>
<evidence type="ECO:0000256" key="4">
    <source>
        <dbReference type="ARBA" id="ARBA00023136"/>
    </source>
</evidence>
<evidence type="ECO:0000259" key="6">
    <source>
        <dbReference type="Pfam" id="PF06305"/>
    </source>
</evidence>
<evidence type="ECO:0000256" key="1">
    <source>
        <dbReference type="ARBA" id="ARBA00022475"/>
    </source>
</evidence>
<sequence length="104" mass="11358">MKLLFRIAAGILFIVFFGFALKNTQEATLQFFLNYEIRGPLVLLLLGFFVLGFVFGTIGMASIVIRQKRELAKQKKIAGNLQKENEARALVPASGPAAGNVIGT</sequence>
<accession>A0ABU1BSI1</accession>
<reference evidence="7 8" key="1">
    <citation type="submission" date="2023-08" db="EMBL/GenBank/DDBJ databases">
        <title>Oxalobacteraceae gen .nov., isolated from river sludge outside the plant.</title>
        <authorList>
            <person name="Zhao S.Y."/>
        </authorList>
    </citation>
    <scope>NUCLEOTIDE SEQUENCE [LARGE SCALE GENOMIC DNA]</scope>
    <source>
        <strain evidence="7 8">R-40</strain>
    </source>
</reference>
<dbReference type="RefSeq" id="WP_338437884.1">
    <property type="nucleotide sequence ID" value="NZ_JAUYVH010000013.1"/>
</dbReference>
<organism evidence="7 8">
    <name type="scientific">Keguizhuia sedimenti</name>
    <dbReference type="NCBI Taxonomy" id="3064264"/>
    <lineage>
        <taxon>Bacteria</taxon>
        <taxon>Pseudomonadati</taxon>
        <taxon>Pseudomonadota</taxon>
        <taxon>Betaproteobacteria</taxon>
        <taxon>Burkholderiales</taxon>
        <taxon>Oxalobacteraceae</taxon>
        <taxon>Keguizhuia</taxon>
    </lineage>
</organism>
<dbReference type="EMBL" id="JAUYVH010000013">
    <property type="protein sequence ID" value="MDQ9171907.1"/>
    <property type="molecule type" value="Genomic_DNA"/>
</dbReference>
<name>A0ABU1BSI1_9BURK</name>
<keyword evidence="8" id="KW-1185">Reference proteome</keyword>
<gene>
    <name evidence="7" type="ORF">Q8A64_15945</name>
</gene>
<evidence type="ECO:0000256" key="3">
    <source>
        <dbReference type="ARBA" id="ARBA00022989"/>
    </source>
</evidence>
<dbReference type="Pfam" id="PF06305">
    <property type="entry name" value="LapA_dom"/>
    <property type="match status" value="1"/>
</dbReference>
<keyword evidence="3 5" id="KW-1133">Transmembrane helix</keyword>
<evidence type="ECO:0000313" key="8">
    <source>
        <dbReference type="Proteomes" id="UP001225596"/>
    </source>
</evidence>
<proteinExistence type="predicted"/>
<dbReference type="InterPro" id="IPR010445">
    <property type="entry name" value="LapA_dom"/>
</dbReference>
<evidence type="ECO:0000313" key="7">
    <source>
        <dbReference type="EMBL" id="MDQ9171907.1"/>
    </source>
</evidence>
<keyword evidence="2 5" id="KW-0812">Transmembrane</keyword>